<dbReference type="PROSITE" id="PS51462">
    <property type="entry name" value="NUDIX"/>
    <property type="match status" value="1"/>
</dbReference>
<evidence type="ECO:0000313" key="4">
    <source>
        <dbReference type="EMBL" id="MBD1428382.1"/>
    </source>
</evidence>
<keyword evidence="2" id="KW-0378">Hydrolase</keyword>
<protein>
    <submittedName>
        <fullName evidence="4">NUDIX domain-containing protein</fullName>
    </submittedName>
</protein>
<evidence type="ECO:0000313" key="5">
    <source>
        <dbReference type="Proteomes" id="UP000651271"/>
    </source>
</evidence>
<dbReference type="Pfam" id="PF00293">
    <property type="entry name" value="NUDIX"/>
    <property type="match status" value="1"/>
</dbReference>
<comment type="caution">
    <text evidence="4">The sequence shown here is derived from an EMBL/GenBank/DDBJ whole genome shotgun (WGS) entry which is preliminary data.</text>
</comment>
<evidence type="ECO:0000256" key="2">
    <source>
        <dbReference type="ARBA" id="ARBA00022801"/>
    </source>
</evidence>
<evidence type="ECO:0000259" key="3">
    <source>
        <dbReference type="PROSITE" id="PS51462"/>
    </source>
</evidence>
<proteinExistence type="predicted"/>
<comment type="cofactor">
    <cofactor evidence="1">
        <name>Mg(2+)</name>
        <dbReference type="ChEBI" id="CHEBI:18420"/>
    </cofactor>
</comment>
<reference evidence="4 5" key="1">
    <citation type="submission" date="2020-08" db="EMBL/GenBank/DDBJ databases">
        <title>Sphingobacterium sp. DN04309 isolated from aquaculture water.</title>
        <authorList>
            <person name="Zhang M."/>
        </authorList>
    </citation>
    <scope>NUCLEOTIDE SEQUENCE [LARGE SCALE GENOMIC DNA]</scope>
    <source>
        <strain evidence="4 5">DN04309</strain>
    </source>
</reference>
<organism evidence="4 5">
    <name type="scientific">Sphingobacterium litopenaei</name>
    <dbReference type="NCBI Taxonomy" id="2763500"/>
    <lineage>
        <taxon>Bacteria</taxon>
        <taxon>Pseudomonadati</taxon>
        <taxon>Bacteroidota</taxon>
        <taxon>Sphingobacteriia</taxon>
        <taxon>Sphingobacteriales</taxon>
        <taxon>Sphingobacteriaceae</taxon>
        <taxon>Sphingobacterium</taxon>
    </lineage>
</organism>
<accession>A0ABR7YAS3</accession>
<gene>
    <name evidence="4" type="ORF">H8B04_02175</name>
</gene>
<dbReference type="SUPFAM" id="SSF55811">
    <property type="entry name" value="Nudix"/>
    <property type="match status" value="1"/>
</dbReference>
<dbReference type="RefSeq" id="WP_190301295.1">
    <property type="nucleotide sequence ID" value="NZ_JACOIJ010000003.1"/>
</dbReference>
<keyword evidence="5" id="KW-1185">Reference proteome</keyword>
<evidence type="ECO:0000256" key="1">
    <source>
        <dbReference type="ARBA" id="ARBA00001946"/>
    </source>
</evidence>
<sequence length="135" mass="15707">MSTKKIIIASALLLNANKELLVVRKHKSKFYMLPGGKVEHNETYIQTLLREIKEELNLEFKETDFKYLGQHETEAVNEENTIVQGNIFLLQTALESLPIAHAELAEVRFVKKEEYKEMQLAHLLEEFALPIWLKL</sequence>
<dbReference type="PROSITE" id="PS00893">
    <property type="entry name" value="NUDIX_BOX"/>
    <property type="match status" value="1"/>
</dbReference>
<dbReference type="EMBL" id="JACOIJ010000003">
    <property type="protein sequence ID" value="MBD1428382.1"/>
    <property type="molecule type" value="Genomic_DNA"/>
</dbReference>
<dbReference type="Gene3D" id="3.90.79.10">
    <property type="entry name" value="Nucleoside Triphosphate Pyrophosphohydrolase"/>
    <property type="match status" value="1"/>
</dbReference>
<dbReference type="InterPro" id="IPR000086">
    <property type="entry name" value="NUDIX_hydrolase_dom"/>
</dbReference>
<dbReference type="PANTHER" id="PTHR43046:SF2">
    <property type="entry name" value="8-OXO-DGTP DIPHOSPHATASE-RELATED"/>
    <property type="match status" value="1"/>
</dbReference>
<name>A0ABR7YAS3_9SPHI</name>
<dbReference type="InterPro" id="IPR020084">
    <property type="entry name" value="NUDIX_hydrolase_CS"/>
</dbReference>
<dbReference type="CDD" id="cd04690">
    <property type="entry name" value="NUDIX_Hydrolase"/>
    <property type="match status" value="1"/>
</dbReference>
<feature type="domain" description="Nudix hydrolase" evidence="3">
    <location>
        <begin position="4"/>
        <end position="135"/>
    </location>
</feature>
<dbReference type="InterPro" id="IPR015797">
    <property type="entry name" value="NUDIX_hydrolase-like_dom_sf"/>
</dbReference>
<dbReference type="PANTHER" id="PTHR43046">
    <property type="entry name" value="GDP-MANNOSE MANNOSYL HYDROLASE"/>
    <property type="match status" value="1"/>
</dbReference>
<dbReference type="Proteomes" id="UP000651271">
    <property type="component" value="Unassembled WGS sequence"/>
</dbReference>